<evidence type="ECO:0000313" key="4">
    <source>
        <dbReference type="Proteomes" id="UP000486351"/>
    </source>
</evidence>
<reference evidence="3 4" key="1">
    <citation type="submission" date="2018-09" db="EMBL/GenBank/DDBJ databases">
        <title>Genomic investigation of the strawberry pathogen Phytophthora fragariae indicates pathogenicity is determined by transcriptional variation in three key races.</title>
        <authorList>
            <person name="Adams T.M."/>
            <person name="Armitage A.D."/>
            <person name="Sobczyk M.K."/>
            <person name="Bates H.J."/>
            <person name="Dunwell J.M."/>
            <person name="Nellist C.F."/>
            <person name="Harrison R.J."/>
        </authorList>
    </citation>
    <scope>NUCLEOTIDE SEQUENCE [LARGE SCALE GENOMIC DNA]</scope>
    <source>
        <strain evidence="3 4">NOV-77</strain>
    </source>
</reference>
<feature type="compositionally biased region" description="Polar residues" evidence="1">
    <location>
        <begin position="1069"/>
        <end position="1079"/>
    </location>
</feature>
<keyword evidence="2" id="KW-1133">Transmembrane helix</keyword>
<sequence length="1122" mass="120511">MDVPVPPDVMTTLSADNVGASVQILSTYVRTCASRLQRTPGMLGDDTFTTAQSGNFSSSDATYFETLDELSFAEEGNYTVAAVAVLGNADNSTLLYYFQTFVDVIVKEVQVEAVEYDSDATYCRVTVQNPLEDALDSNELLVSSTSSEIEIAVQVARVVQAQQPVDIAWTATLTRNSSKDIQLPSPLEAAFVLDEDESGYYTIVSSVVKLCERSKACTEYSSVVDVSSADFSGNFTSASTAAFSSSGIVLPSPGWYSGFAQLTLAGDDADSHRYDFIKYFEVFATEENVAEQVESATYANDGSESYCWAVVAAADDENVDATSVAYAGNGTNCPYTVNMTVSTTTFTVDAGALVSWTVAKQTAFTGADGVAVNMTTVYDEPTGKYVNLPQINIWDRHVHGASCAAVGGQRHHERRGAVDLPAAGLAHGRRGAGQQQRHCHHEEAHGERRAVAKIRSGSGSAFLVREGSTDHSVVHTGRQAADQVEGGHCLRSSPAASNKPRALQRPATMVTYKMDRTTTYCYYMSEKYSQEQPVQDDVLVQDSGSACPITIRVDIADELEKNALIPLRYTATLDTSSADTNFEFPDPIVRVPDYLKGNTNASADSSGSTNETTFDVAVANVVMCDWRSCNLFTTAAESATYYSSSNNPNDFSDNVAVFGSQEIVIPKDGKYTGYVHLVVNIAGNSRADFVTFFPVQIGDVAGTSPSSITSDGTTTYCWTSKDVSVFDPSVSGDLTIRTGAYCPGTMSMSLSSTDVYVGDTIDIAWMLDMSDSTTDDSTLIAEVSTTDAILDPRTNIYSVVPVSVFSGCQRNLAGANCSTYTGEDSSTFSIAEYDDMNLTSDAVSYSTNYTFDTSGQFTMFGRVAMVTVDGERIDMAIYSTVTVSVQGGSSGSNLFLYIGIAIGAVILLAGMFFCYMKKRRNNVSTKDIPFRQPVSGLERSSDYTMASSNFLSHKTPAQLPGLDMGGDYNTGNAAPSYLAVDAADSGLFDRTIRAEPGEVPASLESSESLSLNPFERASFAGLSDDATSSRPSEMTKFSFQSGYSDDSEWDYDAQQLRGGSDFSDFSSDPGTSVPTSSTYEMGRGMPILEEDDLADNSFSNDHHPSNSTNDPRSTTSSGWTVQ</sequence>
<keyword evidence="2" id="KW-0472">Membrane</keyword>
<feature type="compositionally biased region" description="Polar residues" evidence="1">
    <location>
        <begin position="1105"/>
        <end position="1122"/>
    </location>
</feature>
<feature type="transmembrane region" description="Helical" evidence="2">
    <location>
        <begin position="894"/>
        <end position="916"/>
    </location>
</feature>
<feature type="region of interest" description="Disordered" evidence="1">
    <location>
        <begin position="1022"/>
        <end position="1044"/>
    </location>
</feature>
<protein>
    <submittedName>
        <fullName evidence="3">Uncharacterized protein</fullName>
    </submittedName>
</protein>
<dbReference type="AlphaFoldDB" id="A0A6G0S8B4"/>
<proteinExistence type="predicted"/>
<dbReference type="Proteomes" id="UP000486351">
    <property type="component" value="Unassembled WGS sequence"/>
</dbReference>
<organism evidence="3 4">
    <name type="scientific">Phytophthora fragariae</name>
    <dbReference type="NCBI Taxonomy" id="53985"/>
    <lineage>
        <taxon>Eukaryota</taxon>
        <taxon>Sar</taxon>
        <taxon>Stramenopiles</taxon>
        <taxon>Oomycota</taxon>
        <taxon>Peronosporomycetes</taxon>
        <taxon>Peronosporales</taxon>
        <taxon>Peronosporaceae</taxon>
        <taxon>Phytophthora</taxon>
    </lineage>
</organism>
<gene>
    <name evidence="3" type="ORF">PF008_g5801</name>
</gene>
<name>A0A6G0S8B4_9STRA</name>
<evidence type="ECO:0000256" key="2">
    <source>
        <dbReference type="SAM" id="Phobius"/>
    </source>
</evidence>
<evidence type="ECO:0000313" key="3">
    <source>
        <dbReference type="EMBL" id="KAE9351707.1"/>
    </source>
</evidence>
<dbReference type="EMBL" id="QXFY01000218">
    <property type="protein sequence ID" value="KAE9351707.1"/>
    <property type="molecule type" value="Genomic_DNA"/>
</dbReference>
<accession>A0A6G0S8B4</accession>
<keyword evidence="2" id="KW-0812">Transmembrane</keyword>
<feature type="compositionally biased region" description="Polar residues" evidence="1">
    <location>
        <begin position="1025"/>
        <end position="1044"/>
    </location>
</feature>
<feature type="region of interest" description="Disordered" evidence="1">
    <location>
        <begin position="1056"/>
        <end position="1122"/>
    </location>
</feature>
<comment type="caution">
    <text evidence="3">The sequence shown here is derived from an EMBL/GenBank/DDBJ whole genome shotgun (WGS) entry which is preliminary data.</text>
</comment>
<evidence type="ECO:0000256" key="1">
    <source>
        <dbReference type="SAM" id="MobiDB-lite"/>
    </source>
</evidence>